<evidence type="ECO:0000313" key="2">
    <source>
        <dbReference type="EMBL" id="KAF3442310.1"/>
    </source>
</evidence>
<accession>A0A8K0E365</accession>
<dbReference type="OrthoDB" id="1600153at2759"/>
<feature type="compositionally biased region" description="Basic and acidic residues" evidence="1">
    <location>
        <begin position="73"/>
        <end position="83"/>
    </location>
</feature>
<keyword evidence="3" id="KW-1185">Reference proteome</keyword>
<dbReference type="Proteomes" id="UP000796880">
    <property type="component" value="Unassembled WGS sequence"/>
</dbReference>
<proteinExistence type="predicted"/>
<evidence type="ECO:0000256" key="1">
    <source>
        <dbReference type="SAM" id="MobiDB-lite"/>
    </source>
</evidence>
<reference evidence="2" key="1">
    <citation type="submission" date="2020-03" db="EMBL/GenBank/DDBJ databases">
        <title>A high-quality chromosome-level genome assembly of a woody plant with both climbing and erect habits, Rhamnella rubrinervis.</title>
        <authorList>
            <person name="Lu Z."/>
            <person name="Yang Y."/>
            <person name="Zhu X."/>
            <person name="Sun Y."/>
        </authorList>
    </citation>
    <scope>NUCLEOTIDE SEQUENCE</scope>
    <source>
        <strain evidence="2">BYM</strain>
        <tissue evidence="2">Leaf</tissue>
    </source>
</reference>
<dbReference type="PANTHER" id="PTHR34950">
    <property type="entry name" value="OS04G0457400 PROTEIN"/>
    <property type="match status" value="1"/>
</dbReference>
<sequence>MSMSGSGLAEAYVMKKLHKEKLKQMEEEKAKAGSAATTTTTHLSGKVNESNSSSGCFLRGPIKKVHPSNSQILRDDSDDKQVS</sequence>
<protein>
    <submittedName>
        <fullName evidence="2">Uncharacterized protein</fullName>
    </submittedName>
</protein>
<gene>
    <name evidence="2" type="ORF">FNV43_RR16226</name>
</gene>
<dbReference type="PANTHER" id="PTHR34950:SF2">
    <property type="entry name" value="OS10G0364900 PROTEIN"/>
    <property type="match status" value="1"/>
</dbReference>
<evidence type="ECO:0000313" key="3">
    <source>
        <dbReference type="Proteomes" id="UP000796880"/>
    </source>
</evidence>
<dbReference type="AlphaFoldDB" id="A0A8K0E365"/>
<name>A0A8K0E365_9ROSA</name>
<comment type="caution">
    <text evidence="2">The sequence shown here is derived from an EMBL/GenBank/DDBJ whole genome shotgun (WGS) entry which is preliminary data.</text>
</comment>
<feature type="region of interest" description="Disordered" evidence="1">
    <location>
        <begin position="27"/>
        <end position="83"/>
    </location>
</feature>
<organism evidence="2 3">
    <name type="scientific">Rhamnella rubrinervis</name>
    <dbReference type="NCBI Taxonomy" id="2594499"/>
    <lineage>
        <taxon>Eukaryota</taxon>
        <taxon>Viridiplantae</taxon>
        <taxon>Streptophyta</taxon>
        <taxon>Embryophyta</taxon>
        <taxon>Tracheophyta</taxon>
        <taxon>Spermatophyta</taxon>
        <taxon>Magnoliopsida</taxon>
        <taxon>eudicotyledons</taxon>
        <taxon>Gunneridae</taxon>
        <taxon>Pentapetalae</taxon>
        <taxon>rosids</taxon>
        <taxon>fabids</taxon>
        <taxon>Rosales</taxon>
        <taxon>Rhamnaceae</taxon>
        <taxon>rhamnoid group</taxon>
        <taxon>Rhamneae</taxon>
        <taxon>Rhamnella</taxon>
    </lineage>
</organism>
<dbReference type="EMBL" id="VOIH02000007">
    <property type="protein sequence ID" value="KAF3442310.1"/>
    <property type="molecule type" value="Genomic_DNA"/>
</dbReference>